<keyword evidence="2" id="KW-1185">Reference proteome</keyword>
<comment type="caution">
    <text evidence="1">The sequence shown here is derived from an EMBL/GenBank/DDBJ whole genome shotgun (WGS) entry which is preliminary data.</text>
</comment>
<reference evidence="2" key="1">
    <citation type="journal article" date="2019" name="Int. J. Syst. Evol. Microbiol.">
        <title>The Global Catalogue of Microorganisms (GCM) 10K type strain sequencing project: providing services to taxonomists for standard genome sequencing and annotation.</title>
        <authorList>
            <consortium name="The Broad Institute Genomics Platform"/>
            <consortium name="The Broad Institute Genome Sequencing Center for Infectious Disease"/>
            <person name="Wu L."/>
            <person name="Ma J."/>
        </authorList>
    </citation>
    <scope>NUCLEOTIDE SEQUENCE [LARGE SCALE GENOMIC DNA]</scope>
    <source>
        <strain evidence="2">JCM 9918</strain>
    </source>
</reference>
<proteinExistence type="predicted"/>
<evidence type="ECO:0000313" key="1">
    <source>
        <dbReference type="EMBL" id="MFC5813354.1"/>
    </source>
</evidence>
<gene>
    <name evidence="1" type="ORF">ACFQGO_38675</name>
</gene>
<protein>
    <submittedName>
        <fullName evidence="1">Uncharacterized protein</fullName>
    </submittedName>
</protein>
<organism evidence="1 2">
    <name type="scientific">Streptomyces heilongjiangensis</name>
    <dbReference type="NCBI Taxonomy" id="945052"/>
    <lineage>
        <taxon>Bacteria</taxon>
        <taxon>Bacillati</taxon>
        <taxon>Actinomycetota</taxon>
        <taxon>Actinomycetes</taxon>
        <taxon>Kitasatosporales</taxon>
        <taxon>Streptomycetaceae</taxon>
        <taxon>Streptomyces</taxon>
    </lineage>
</organism>
<name>A0ABW1BJF1_9ACTN</name>
<evidence type="ECO:0000313" key="2">
    <source>
        <dbReference type="Proteomes" id="UP001596112"/>
    </source>
</evidence>
<accession>A0ABW1BJF1</accession>
<dbReference type="EMBL" id="JBHSNZ010000075">
    <property type="protein sequence ID" value="MFC5813354.1"/>
    <property type="molecule type" value="Genomic_DNA"/>
</dbReference>
<sequence length="40" mass="4558">MRSTNFWSKKFILSPNNKSGTKLKLGKKGCSVKDERWGLS</sequence>
<dbReference type="Proteomes" id="UP001596112">
    <property type="component" value="Unassembled WGS sequence"/>
</dbReference>
<dbReference type="RefSeq" id="WP_268978231.1">
    <property type="nucleotide sequence ID" value="NZ_JAQOSL010000122.1"/>
</dbReference>